<dbReference type="PANTHER" id="PTHR30199">
    <property type="entry name" value="MFS FAMILY TRANSPORTER, PREDICTED SUBSTRATE BENZOATE"/>
    <property type="match status" value="1"/>
</dbReference>
<dbReference type="EMBL" id="QYUM01000004">
    <property type="protein sequence ID" value="RJF85925.1"/>
    <property type="molecule type" value="Genomic_DNA"/>
</dbReference>
<dbReference type="PANTHER" id="PTHR30199:SF0">
    <property type="entry name" value="INNER MEMBRANE PROTEIN YDCO"/>
    <property type="match status" value="1"/>
</dbReference>
<keyword evidence="1" id="KW-1133">Transmembrane helix</keyword>
<keyword evidence="3" id="KW-1185">Reference proteome</keyword>
<feature type="transmembrane region" description="Helical" evidence="1">
    <location>
        <begin position="124"/>
        <end position="142"/>
    </location>
</feature>
<feature type="transmembrane region" description="Helical" evidence="1">
    <location>
        <begin position="148"/>
        <end position="165"/>
    </location>
</feature>
<dbReference type="NCBIfam" id="TIGR00843">
    <property type="entry name" value="benE"/>
    <property type="match status" value="1"/>
</dbReference>
<keyword evidence="1" id="KW-0472">Membrane</keyword>
<feature type="transmembrane region" description="Helical" evidence="1">
    <location>
        <begin position="212"/>
        <end position="238"/>
    </location>
</feature>
<evidence type="ECO:0000313" key="3">
    <source>
        <dbReference type="Proteomes" id="UP000286100"/>
    </source>
</evidence>
<dbReference type="Proteomes" id="UP000286100">
    <property type="component" value="Unassembled WGS sequence"/>
</dbReference>
<feature type="transmembrane region" description="Helical" evidence="1">
    <location>
        <begin position="357"/>
        <end position="383"/>
    </location>
</feature>
<dbReference type="Pfam" id="PF03594">
    <property type="entry name" value="BenE"/>
    <property type="match status" value="1"/>
</dbReference>
<evidence type="ECO:0000256" key="1">
    <source>
        <dbReference type="SAM" id="Phobius"/>
    </source>
</evidence>
<dbReference type="AlphaFoldDB" id="A0A418W7A1"/>
<protein>
    <submittedName>
        <fullName evidence="2">Benzoate transporter BenE</fullName>
    </submittedName>
</protein>
<dbReference type="GO" id="GO:0005886">
    <property type="term" value="C:plasma membrane"/>
    <property type="evidence" value="ECO:0007669"/>
    <property type="project" value="TreeGrafter"/>
</dbReference>
<accession>A0A418W7A1</accession>
<feature type="transmembrane region" description="Helical" evidence="1">
    <location>
        <begin position="47"/>
        <end position="67"/>
    </location>
</feature>
<gene>
    <name evidence="2" type="primary">benE</name>
    <name evidence="2" type="ORF">D3876_18930</name>
</gene>
<feature type="transmembrane region" description="Helical" evidence="1">
    <location>
        <begin position="98"/>
        <end position="117"/>
    </location>
</feature>
<feature type="transmembrane region" description="Helical" evidence="1">
    <location>
        <begin position="172"/>
        <end position="192"/>
    </location>
</feature>
<dbReference type="OrthoDB" id="9792424at2"/>
<proteinExistence type="predicted"/>
<name>A0A418W7A1_9SPHN</name>
<dbReference type="RefSeq" id="WP_119765148.1">
    <property type="nucleotide sequence ID" value="NZ_QYUM01000004.1"/>
</dbReference>
<reference evidence="2 3" key="1">
    <citation type="submission" date="2018-09" db="EMBL/GenBank/DDBJ databases">
        <authorList>
            <person name="Zhu H."/>
        </authorList>
    </citation>
    <scope>NUCLEOTIDE SEQUENCE [LARGE SCALE GENOMIC DNA]</scope>
    <source>
        <strain evidence="2 3">K2R01-6</strain>
    </source>
</reference>
<sequence>MSAASSTPTIPLSSFSAAAIAALVGFGGTVVLVVQAGQSIGGSAAQIGSMVTALCLGIAIAGAGLSYRLRMPVVLAWSTPGAALIAASSTGASWPVAIGAFVAAAAMMTLLGLIPALGRLAARIPAPVASAMLAGILLPFCLALFQTFQSDAVLAGLLLVIFVVARQKFPAYALLIVLVAAIALVIGRGDIAPHDGGTLFGGMSATLPQFDWRAIVSLGVPLFLVTLVSQNLPGFVVLRSAGYEPPSQPILFVTGLASLLLAPFGAHSVNLAAITAAICTDADAHPDPARRWVVGMIYAGFYVLLAAFAVPLVGLFMAMPRETVAAITGIALIGPLVNALGGMLAEPADREPAVLTFAATASGMTLLGVGSAFWGLVAGFLALGVRRLFQPMPSIQSASSPSADSSAKRG</sequence>
<feature type="transmembrane region" description="Helical" evidence="1">
    <location>
        <begin position="250"/>
        <end position="276"/>
    </location>
</feature>
<dbReference type="InterPro" id="IPR004711">
    <property type="entry name" value="Benzoate_Transporter"/>
</dbReference>
<feature type="transmembrane region" description="Helical" evidence="1">
    <location>
        <begin position="296"/>
        <end position="317"/>
    </location>
</feature>
<feature type="transmembrane region" description="Helical" evidence="1">
    <location>
        <begin position="324"/>
        <end position="345"/>
    </location>
</feature>
<keyword evidence="1" id="KW-0812">Transmembrane</keyword>
<comment type="caution">
    <text evidence="2">The sequence shown here is derived from an EMBL/GenBank/DDBJ whole genome shotgun (WGS) entry which is preliminary data.</text>
</comment>
<organism evidence="2 3">
    <name type="scientific">Sphingomonas cavernae</name>
    <dbReference type="NCBI Taxonomy" id="2320861"/>
    <lineage>
        <taxon>Bacteria</taxon>
        <taxon>Pseudomonadati</taxon>
        <taxon>Pseudomonadota</taxon>
        <taxon>Alphaproteobacteria</taxon>
        <taxon>Sphingomonadales</taxon>
        <taxon>Sphingomonadaceae</taxon>
        <taxon>Sphingomonas</taxon>
    </lineage>
</organism>
<feature type="transmembrane region" description="Helical" evidence="1">
    <location>
        <begin position="74"/>
        <end position="92"/>
    </location>
</feature>
<evidence type="ECO:0000313" key="2">
    <source>
        <dbReference type="EMBL" id="RJF85925.1"/>
    </source>
</evidence>
<feature type="transmembrane region" description="Helical" evidence="1">
    <location>
        <begin position="12"/>
        <end position="35"/>
    </location>
</feature>
<dbReference type="GO" id="GO:0042925">
    <property type="term" value="F:benzoate transmembrane transporter activity"/>
    <property type="evidence" value="ECO:0007669"/>
    <property type="project" value="InterPro"/>
</dbReference>